<comment type="caution">
    <text evidence="2">The sequence shown here is derived from an EMBL/GenBank/DDBJ whole genome shotgun (WGS) entry which is preliminary data.</text>
</comment>
<gene>
    <name evidence="2" type="ORF">HMPREF0653_01995</name>
</gene>
<proteinExistence type="predicted"/>
<evidence type="ECO:0000256" key="1">
    <source>
        <dbReference type="SAM" id="Phobius"/>
    </source>
</evidence>
<keyword evidence="1" id="KW-0812">Transmembrane</keyword>
<keyword evidence="3" id="KW-1185">Reference proteome</keyword>
<dbReference type="Proteomes" id="UP000016660">
    <property type="component" value="Unassembled WGS sequence"/>
</dbReference>
<keyword evidence="1" id="KW-1133">Transmembrane helix</keyword>
<name>A0ABN0NQL6_9BACT</name>
<keyword evidence="1" id="KW-0472">Membrane</keyword>
<organism evidence="2 3">
    <name type="scientific">Prevotella disiens JCM 6334 = ATCC 29426</name>
    <dbReference type="NCBI Taxonomy" id="1235811"/>
    <lineage>
        <taxon>Bacteria</taxon>
        <taxon>Pseudomonadati</taxon>
        <taxon>Bacteroidota</taxon>
        <taxon>Bacteroidia</taxon>
        <taxon>Bacteroidales</taxon>
        <taxon>Prevotellaceae</taxon>
        <taxon>Prevotella</taxon>
    </lineage>
</organism>
<reference evidence="2 3" key="1">
    <citation type="submission" date="2013-06" db="EMBL/GenBank/DDBJ databases">
        <authorList>
            <person name="Weinstock G."/>
            <person name="Sodergren E."/>
            <person name="Lobos E.A."/>
            <person name="Fulton L."/>
            <person name="Fulton R."/>
            <person name="Courtney L."/>
            <person name="Fronick C."/>
            <person name="O'Laughlin M."/>
            <person name="Godfrey J."/>
            <person name="Wilson R.M."/>
            <person name="Miner T."/>
            <person name="Farmer C."/>
            <person name="Delehaunty K."/>
            <person name="Cordes M."/>
            <person name="Minx P."/>
            <person name="Tomlinson C."/>
            <person name="Chen J."/>
            <person name="Wollam A."/>
            <person name="Pepin K.H."/>
            <person name="Bhonagiri V."/>
            <person name="Zhang X."/>
            <person name="Warren W."/>
            <person name="Mitreva M."/>
            <person name="Mardis E.R."/>
            <person name="Wilson R.K."/>
        </authorList>
    </citation>
    <scope>NUCLEOTIDE SEQUENCE [LARGE SCALE GENOMIC DNA]</scope>
    <source>
        <strain evidence="2 3">ATCC 29426</strain>
    </source>
</reference>
<dbReference type="EMBL" id="AWUY01000178">
    <property type="protein sequence ID" value="ERJ75280.1"/>
    <property type="molecule type" value="Genomic_DNA"/>
</dbReference>
<feature type="transmembrane region" description="Helical" evidence="1">
    <location>
        <begin position="6"/>
        <end position="24"/>
    </location>
</feature>
<evidence type="ECO:0000313" key="3">
    <source>
        <dbReference type="Proteomes" id="UP000016660"/>
    </source>
</evidence>
<evidence type="ECO:0000313" key="2">
    <source>
        <dbReference type="EMBL" id="ERJ75280.1"/>
    </source>
</evidence>
<protein>
    <submittedName>
        <fullName evidence="2">Uncharacterized protein</fullName>
    </submittedName>
</protein>
<sequence length="42" mass="4838">MQETKVFDFLFAAHAQFSLIFMLSKHVLFAHDKSAKNQALLI</sequence>
<accession>A0ABN0NQL6</accession>